<dbReference type="InterPro" id="IPR028146">
    <property type="entry name" value="PRKCSH_N"/>
</dbReference>
<dbReference type="InterPro" id="IPR002172">
    <property type="entry name" value="LDrepeatLR_classA_rpt"/>
</dbReference>
<keyword evidence="2" id="KW-0472">Membrane</keyword>
<dbReference type="CDD" id="cd00112">
    <property type="entry name" value="LDLa"/>
    <property type="match status" value="1"/>
</dbReference>
<dbReference type="InterPro" id="IPR039794">
    <property type="entry name" value="Gtb1-like"/>
</dbReference>
<organism evidence="4 5">
    <name type="scientific">Cryptolaemus montrouzieri</name>
    <dbReference type="NCBI Taxonomy" id="559131"/>
    <lineage>
        <taxon>Eukaryota</taxon>
        <taxon>Metazoa</taxon>
        <taxon>Ecdysozoa</taxon>
        <taxon>Arthropoda</taxon>
        <taxon>Hexapoda</taxon>
        <taxon>Insecta</taxon>
        <taxon>Pterygota</taxon>
        <taxon>Neoptera</taxon>
        <taxon>Endopterygota</taxon>
        <taxon>Coleoptera</taxon>
        <taxon>Polyphaga</taxon>
        <taxon>Cucujiformia</taxon>
        <taxon>Coccinelloidea</taxon>
        <taxon>Coccinellidae</taxon>
        <taxon>Scymninae</taxon>
        <taxon>Scymnini</taxon>
        <taxon>Cryptolaemus</taxon>
    </lineage>
</organism>
<protein>
    <recommendedName>
        <fullName evidence="3">Glucosidase II beta subunit N-terminal domain-containing protein</fullName>
    </recommendedName>
</protein>
<gene>
    <name evidence="4" type="ORF">HHI36_015437</name>
</gene>
<reference evidence="4 5" key="1">
    <citation type="journal article" date="2021" name="BMC Biol.">
        <title>Horizontally acquired antibacterial genes associated with adaptive radiation of ladybird beetles.</title>
        <authorList>
            <person name="Li H.S."/>
            <person name="Tang X.F."/>
            <person name="Huang Y.H."/>
            <person name="Xu Z.Y."/>
            <person name="Chen M.L."/>
            <person name="Du X.Y."/>
            <person name="Qiu B.Y."/>
            <person name="Chen P.T."/>
            <person name="Zhang W."/>
            <person name="Slipinski A."/>
            <person name="Escalona H.E."/>
            <person name="Waterhouse R.M."/>
            <person name="Zwick A."/>
            <person name="Pang H."/>
        </authorList>
    </citation>
    <scope>NUCLEOTIDE SEQUENCE [LARGE SCALE GENOMIC DNA]</scope>
    <source>
        <strain evidence="4">SYSU2018</strain>
    </source>
</reference>
<evidence type="ECO:0000256" key="2">
    <source>
        <dbReference type="SAM" id="Phobius"/>
    </source>
</evidence>
<dbReference type="Pfam" id="PF12999">
    <property type="entry name" value="PRKCSH-like"/>
    <property type="match status" value="1"/>
</dbReference>
<sequence length="179" mass="20748">MRIIRKIFRAIYKIRRRSILIIVNLFFSLFLLLLFYQMILVGKHQYKSIKLESISLHKTFGLKIRGVPFHQMAYYGKNAFECIKSKERIKFSKVNDDYCDCEDGTDEPGTSACSNGFFYCNFEQSDLTKLNENGKIPSSKVDDGVCDCCDGSDENDSILPSRFLKYFLNNSKVICSYRC</sequence>
<name>A0ABD2N633_9CUCU</name>
<dbReference type="AlphaFoldDB" id="A0ABD2N633"/>
<comment type="caution">
    <text evidence="4">The sequence shown here is derived from an EMBL/GenBank/DDBJ whole genome shotgun (WGS) entry which is preliminary data.</text>
</comment>
<evidence type="ECO:0000313" key="5">
    <source>
        <dbReference type="Proteomes" id="UP001516400"/>
    </source>
</evidence>
<evidence type="ECO:0000256" key="1">
    <source>
        <dbReference type="ARBA" id="ARBA00023157"/>
    </source>
</evidence>
<feature type="domain" description="Glucosidase II beta subunit N-terminal" evidence="3">
    <location>
        <begin position="63"/>
        <end position="161"/>
    </location>
</feature>
<keyword evidence="2" id="KW-0812">Transmembrane</keyword>
<dbReference type="Proteomes" id="UP001516400">
    <property type="component" value="Unassembled WGS sequence"/>
</dbReference>
<dbReference type="PANTHER" id="PTHR12630:SF1">
    <property type="entry name" value="GLUCOSIDASE 2 SUBUNIT BETA"/>
    <property type="match status" value="1"/>
</dbReference>
<keyword evidence="5" id="KW-1185">Reference proteome</keyword>
<feature type="transmembrane region" description="Helical" evidence="2">
    <location>
        <begin position="20"/>
        <end position="39"/>
    </location>
</feature>
<evidence type="ECO:0000313" key="4">
    <source>
        <dbReference type="EMBL" id="KAL3274019.1"/>
    </source>
</evidence>
<accession>A0ABD2N633</accession>
<keyword evidence="1" id="KW-1015">Disulfide bond</keyword>
<keyword evidence="2" id="KW-1133">Transmembrane helix</keyword>
<proteinExistence type="predicted"/>
<evidence type="ECO:0000259" key="3">
    <source>
        <dbReference type="Pfam" id="PF12999"/>
    </source>
</evidence>
<dbReference type="EMBL" id="JABFTP020000062">
    <property type="protein sequence ID" value="KAL3274019.1"/>
    <property type="molecule type" value="Genomic_DNA"/>
</dbReference>
<dbReference type="PANTHER" id="PTHR12630">
    <property type="entry name" value="N-LINKED OLIGOSACCHARIDE PROCESSING"/>
    <property type="match status" value="1"/>
</dbReference>